<feature type="non-terminal residue" evidence="4">
    <location>
        <position position="483"/>
    </location>
</feature>
<dbReference type="PANTHER" id="PTHR43405:SF1">
    <property type="entry name" value="GLYCOSYL HYDROLASE DIGH"/>
    <property type="match status" value="1"/>
</dbReference>
<dbReference type="EMBL" id="WJQU01000002">
    <property type="protein sequence ID" value="KAJ6642329.1"/>
    <property type="molecule type" value="Genomic_DNA"/>
</dbReference>
<evidence type="ECO:0000256" key="1">
    <source>
        <dbReference type="ARBA" id="ARBA00022729"/>
    </source>
</evidence>
<dbReference type="PANTHER" id="PTHR43405">
    <property type="entry name" value="GLYCOSYL HYDROLASE DIGH"/>
    <property type="match status" value="1"/>
</dbReference>
<proteinExistence type="predicted"/>
<feature type="signal peptide" evidence="2">
    <location>
        <begin position="1"/>
        <end position="18"/>
    </location>
</feature>
<keyword evidence="1 2" id="KW-0732">Signal</keyword>
<dbReference type="SUPFAM" id="SSF51445">
    <property type="entry name" value="(Trans)glycosidases"/>
    <property type="match status" value="1"/>
</dbReference>
<reference evidence="4" key="1">
    <citation type="submission" date="2022-07" db="EMBL/GenBank/DDBJ databases">
        <authorList>
            <person name="Trinca V."/>
            <person name="Uliana J.V.C."/>
            <person name="Torres T.T."/>
            <person name="Ward R.J."/>
            <person name="Monesi N."/>
        </authorList>
    </citation>
    <scope>NUCLEOTIDE SEQUENCE</scope>
    <source>
        <strain evidence="4">HSMRA1968</strain>
        <tissue evidence="4">Whole embryos</tissue>
    </source>
</reference>
<comment type="caution">
    <text evidence="4">The sequence shown here is derived from an EMBL/GenBank/DDBJ whole genome shotgun (WGS) entry which is preliminary data.</text>
</comment>
<keyword evidence="5" id="KW-1185">Reference proteome</keyword>
<keyword evidence="4" id="KW-0378">Hydrolase</keyword>
<dbReference type="InterPro" id="IPR052177">
    <property type="entry name" value="Divisome_Glycosyl_Hydrolase"/>
</dbReference>
<evidence type="ECO:0000313" key="5">
    <source>
        <dbReference type="Proteomes" id="UP001151699"/>
    </source>
</evidence>
<accession>A0A9Q0S2M7</accession>
<sequence>MIRTHTLLLLLVLGYVHAHNISEKWPNREHRGVWIASVENIDWPLTRTSTVREQQNQLKYLIGQIHLARLNAVYFQVRPTGDALYSSSIEPWSRYLTGEEGTPPSPLWDPLRFLIDICRPLSIEVHAWINPYRANLSPHTDNVAANHMARMYPQYAYVYSTYMWMDPGAEVVQNRTTQVALDLVNRYDLDGLHMDDYFYPYPVAGWTFPDDATYAAYLSTGGSMDRDDWRRDNVNRLIRRLNTEIHATKPWVKFSVSPFGLYRPGFDQFSQIYCDPIKWLQEGWIDILQPQLYWKIDPPAQSYPVLLDWWISSSQNPRVIPVLAGNYLSRVDFDNWPLDEIQRQVEISRDPENRIRGSVGNVMFSAKMFRDNIEGTTDFFSTYIYPHRALQPIFKSLAINPSSEPFAAPKIHFTGRGQLQVDLNDKIESQQIHQIAVYIMGDSGWSLFMIVPIQTEATSITLELERGRYAASYVDRIGSESLK</sequence>
<organism evidence="4 5">
    <name type="scientific">Pseudolycoriella hygida</name>
    <dbReference type="NCBI Taxonomy" id="35572"/>
    <lineage>
        <taxon>Eukaryota</taxon>
        <taxon>Metazoa</taxon>
        <taxon>Ecdysozoa</taxon>
        <taxon>Arthropoda</taxon>
        <taxon>Hexapoda</taxon>
        <taxon>Insecta</taxon>
        <taxon>Pterygota</taxon>
        <taxon>Neoptera</taxon>
        <taxon>Endopterygota</taxon>
        <taxon>Diptera</taxon>
        <taxon>Nematocera</taxon>
        <taxon>Sciaroidea</taxon>
        <taxon>Sciaridae</taxon>
        <taxon>Pseudolycoriella</taxon>
    </lineage>
</organism>
<dbReference type="Gene3D" id="3.20.20.80">
    <property type="entry name" value="Glycosidases"/>
    <property type="match status" value="1"/>
</dbReference>
<protein>
    <submittedName>
        <fullName evidence="4">Glycosyl hydrolase YngK</fullName>
    </submittedName>
</protein>
<dbReference type="Pfam" id="PF02638">
    <property type="entry name" value="GHL10"/>
    <property type="match status" value="1"/>
</dbReference>
<evidence type="ECO:0000313" key="4">
    <source>
        <dbReference type="EMBL" id="KAJ6642329.1"/>
    </source>
</evidence>
<dbReference type="OrthoDB" id="2018923at2759"/>
<gene>
    <name evidence="4" type="primary">yngK_0</name>
    <name evidence="4" type="ORF">Bhyg_07276</name>
</gene>
<dbReference type="AlphaFoldDB" id="A0A9Q0S2M7"/>
<dbReference type="Proteomes" id="UP001151699">
    <property type="component" value="Chromosome B"/>
</dbReference>
<dbReference type="GO" id="GO:0016787">
    <property type="term" value="F:hydrolase activity"/>
    <property type="evidence" value="ECO:0007669"/>
    <property type="project" value="UniProtKB-KW"/>
</dbReference>
<feature type="chain" id="PRO_5040476787" evidence="2">
    <location>
        <begin position="19"/>
        <end position="483"/>
    </location>
</feature>
<evidence type="ECO:0000259" key="3">
    <source>
        <dbReference type="Pfam" id="PF02638"/>
    </source>
</evidence>
<name>A0A9Q0S2M7_9DIPT</name>
<dbReference type="InterPro" id="IPR003790">
    <property type="entry name" value="GHL10"/>
</dbReference>
<evidence type="ECO:0000256" key="2">
    <source>
        <dbReference type="SAM" id="SignalP"/>
    </source>
</evidence>
<dbReference type="InterPro" id="IPR017853">
    <property type="entry name" value="GH"/>
</dbReference>
<feature type="domain" description="Glycosyl hydrolase-like 10" evidence="3">
    <location>
        <begin position="30"/>
        <end position="331"/>
    </location>
</feature>